<evidence type="ECO:0000256" key="1">
    <source>
        <dbReference type="SAM" id="SignalP"/>
    </source>
</evidence>
<proteinExistence type="predicted"/>
<organism evidence="3 4">
    <name type="scientific">Microbaculum marinum</name>
    <dbReference type="NCBI Taxonomy" id="1764581"/>
    <lineage>
        <taxon>Bacteria</taxon>
        <taxon>Pseudomonadati</taxon>
        <taxon>Pseudomonadota</taxon>
        <taxon>Alphaproteobacteria</taxon>
        <taxon>Hyphomicrobiales</taxon>
        <taxon>Tepidamorphaceae</taxon>
        <taxon>Microbaculum</taxon>
    </lineage>
</organism>
<comment type="caution">
    <text evidence="3">The sequence shown here is derived from an EMBL/GenBank/DDBJ whole genome shotgun (WGS) entry which is preliminary data.</text>
</comment>
<dbReference type="Gene3D" id="1.20.1270.180">
    <property type="match status" value="1"/>
</dbReference>
<accession>A0AAW9S1A7</accession>
<dbReference type="AlphaFoldDB" id="A0AAW9S1A7"/>
<protein>
    <submittedName>
        <fullName evidence="3">Lysozyme inhibitor LprI family protein</fullName>
    </submittedName>
</protein>
<dbReference type="RefSeq" id="WP_340331643.1">
    <property type="nucleotide sequence ID" value="NZ_JAZHOF010000009.1"/>
</dbReference>
<feature type="chain" id="PRO_5043790926" evidence="1">
    <location>
        <begin position="16"/>
        <end position="130"/>
    </location>
</feature>
<feature type="domain" description="Lysozyme inhibitor LprI-like N-terminal" evidence="2">
    <location>
        <begin position="21"/>
        <end position="121"/>
    </location>
</feature>
<evidence type="ECO:0000313" key="4">
    <source>
        <dbReference type="Proteomes" id="UP001378188"/>
    </source>
</evidence>
<sequence length="130" mass="14195">MTVFALLLAPGVALADEKPDCANPQTQLDMTICSNEDYKAADSELNAAYKKAMASMKETDSYLPEGEKGAAKALLAAQRAWIEYRDRACESETFLVKGGSMEPMIYAECMTRITRERTAALEDLAQGMGN</sequence>
<dbReference type="Proteomes" id="UP001378188">
    <property type="component" value="Unassembled WGS sequence"/>
</dbReference>
<evidence type="ECO:0000259" key="2">
    <source>
        <dbReference type="Pfam" id="PF07007"/>
    </source>
</evidence>
<keyword evidence="1" id="KW-0732">Signal</keyword>
<gene>
    <name evidence="3" type="ORF">V3328_20845</name>
</gene>
<evidence type="ECO:0000313" key="3">
    <source>
        <dbReference type="EMBL" id="MEJ8573948.1"/>
    </source>
</evidence>
<dbReference type="InterPro" id="IPR009739">
    <property type="entry name" value="LprI-like_N"/>
</dbReference>
<name>A0AAW9S1A7_9HYPH</name>
<keyword evidence="4" id="KW-1185">Reference proteome</keyword>
<dbReference type="PANTHER" id="PTHR39176:SF1">
    <property type="entry name" value="PERIPLASMIC PROTEIN"/>
    <property type="match status" value="1"/>
</dbReference>
<feature type="signal peptide" evidence="1">
    <location>
        <begin position="1"/>
        <end position="15"/>
    </location>
</feature>
<dbReference type="Pfam" id="PF07007">
    <property type="entry name" value="LprI"/>
    <property type="match status" value="1"/>
</dbReference>
<dbReference type="PANTHER" id="PTHR39176">
    <property type="entry name" value="PERIPLASMIC PROTEIN-RELATED"/>
    <property type="match status" value="1"/>
</dbReference>
<reference evidence="3 4" key="1">
    <citation type="submission" date="2024-02" db="EMBL/GenBank/DDBJ databases">
        <title>Genome analysis and characterization of Microbaculum marinisediminis sp. nov., isolated from marine sediment.</title>
        <authorList>
            <person name="Du Z.-J."/>
            <person name="Ye Y.-Q."/>
            <person name="Zhang Z.-R."/>
            <person name="Yuan S.-M."/>
            <person name="Zhang X.-Y."/>
        </authorList>
    </citation>
    <scope>NUCLEOTIDE SEQUENCE [LARGE SCALE GENOMIC DNA]</scope>
    <source>
        <strain evidence="3 4">SDUM1044001</strain>
    </source>
</reference>
<dbReference type="EMBL" id="JAZHOF010000009">
    <property type="protein sequence ID" value="MEJ8573948.1"/>
    <property type="molecule type" value="Genomic_DNA"/>
</dbReference>